<dbReference type="PANTHER" id="PTHR48079:SF6">
    <property type="entry name" value="NAD(P)-BINDING DOMAIN-CONTAINING PROTEIN-RELATED"/>
    <property type="match status" value="1"/>
</dbReference>
<dbReference type="SUPFAM" id="SSF51735">
    <property type="entry name" value="NAD(P)-binding Rossmann-fold domains"/>
    <property type="match status" value="1"/>
</dbReference>
<keyword evidence="1" id="KW-1133">Transmembrane helix</keyword>
<evidence type="ECO:0000256" key="1">
    <source>
        <dbReference type="SAM" id="Phobius"/>
    </source>
</evidence>
<dbReference type="InterPro" id="IPR008030">
    <property type="entry name" value="NmrA-like"/>
</dbReference>
<feature type="transmembrane region" description="Helical" evidence="1">
    <location>
        <begin position="7"/>
        <end position="26"/>
    </location>
</feature>
<name>A0ABR3EVE0_9AGAR</name>
<dbReference type="EMBL" id="JBAHYK010001745">
    <property type="protein sequence ID" value="KAL0566873.1"/>
    <property type="molecule type" value="Genomic_DNA"/>
</dbReference>
<evidence type="ECO:0000313" key="4">
    <source>
        <dbReference type="Proteomes" id="UP001465976"/>
    </source>
</evidence>
<dbReference type="InterPro" id="IPR051783">
    <property type="entry name" value="NAD(P)-dependent_oxidoreduct"/>
</dbReference>
<reference evidence="3 4" key="1">
    <citation type="submission" date="2024-02" db="EMBL/GenBank/DDBJ databases">
        <title>A draft genome for the cacao thread blight pathogen Marasmius crinis-equi.</title>
        <authorList>
            <person name="Cohen S.P."/>
            <person name="Baruah I.K."/>
            <person name="Amoako-Attah I."/>
            <person name="Bukari Y."/>
            <person name="Meinhardt L.W."/>
            <person name="Bailey B.A."/>
        </authorList>
    </citation>
    <scope>NUCLEOTIDE SEQUENCE [LARGE SCALE GENOMIC DNA]</scope>
    <source>
        <strain evidence="3 4">GH-76</strain>
    </source>
</reference>
<dbReference type="PANTHER" id="PTHR48079">
    <property type="entry name" value="PROTEIN YEEZ"/>
    <property type="match status" value="1"/>
</dbReference>
<dbReference type="Gene3D" id="3.40.50.720">
    <property type="entry name" value="NAD(P)-binding Rossmann-like Domain"/>
    <property type="match status" value="1"/>
</dbReference>
<evidence type="ECO:0000313" key="3">
    <source>
        <dbReference type="EMBL" id="KAL0566873.1"/>
    </source>
</evidence>
<keyword evidence="4" id="KW-1185">Reference proteome</keyword>
<feature type="domain" description="NmrA-like" evidence="2">
    <location>
        <begin position="4"/>
        <end position="86"/>
    </location>
</feature>
<dbReference type="InterPro" id="IPR036291">
    <property type="entry name" value="NAD(P)-bd_dom_sf"/>
</dbReference>
<accession>A0ABR3EVE0</accession>
<gene>
    <name evidence="3" type="ORF">V5O48_015125</name>
</gene>
<organism evidence="3 4">
    <name type="scientific">Marasmius crinis-equi</name>
    <dbReference type="NCBI Taxonomy" id="585013"/>
    <lineage>
        <taxon>Eukaryota</taxon>
        <taxon>Fungi</taxon>
        <taxon>Dikarya</taxon>
        <taxon>Basidiomycota</taxon>
        <taxon>Agaricomycotina</taxon>
        <taxon>Agaricomycetes</taxon>
        <taxon>Agaricomycetidae</taxon>
        <taxon>Agaricales</taxon>
        <taxon>Marasmiineae</taxon>
        <taxon>Marasmiaceae</taxon>
        <taxon>Marasmius</taxon>
    </lineage>
</organism>
<protein>
    <recommendedName>
        <fullName evidence="2">NmrA-like domain-containing protein</fullName>
    </recommendedName>
</protein>
<keyword evidence="1" id="KW-0472">Membrane</keyword>
<proteinExistence type="predicted"/>
<dbReference type="Pfam" id="PF05368">
    <property type="entry name" value="NmrA"/>
    <property type="match status" value="1"/>
</dbReference>
<comment type="caution">
    <text evidence="3">The sequence shown here is derived from an EMBL/GenBank/DDBJ whole genome shotgun (WGS) entry which is preliminary data.</text>
</comment>
<sequence length="582" mass="63212">MSEKVKVLVTGVTGYIGGAVICRFLARNDASSFDFRAVVRSPEKAEKLKSFGITPIVGSHNDEELMVKAASGVDMVIAMADADDLVAAKATLKGLKKRFEETGKPPIFINTSGTGVLVDHAAGMYVSDTIYNDADPDQIETLAPTQMHRNVDLEIVRADETGYVRSHIVLPSTIYSIARGPLFDAGISNPYSIQVPALIRASLDRKQAGMIGEGANVWPNVDIHEVADLYSVLYDSIVKNPKQTGHGREGIYFGASGEHRLYDVSEAIGRVLVELGITTTVEPTTFSKEEILKYFKGYTLLGSNSRCRANRSMAIGWDPKKTTKDLLESVRAEVEAWMQKRRSSSDGGEGVVSGTLVVADKAEGMNTTETVYDDANSAQIEATISRDVDVEVAGADKEGYVRTHIIVPSTIYSIARGPLFEAGISNPHSLQVPLLIKASLNRKQAGMVGKGVNVWPNVDIHELADLYSVLLDSTLKNPEKTGHGRDGFYFGVAGEHRLYDLGKAVGDALVSLGIAKTPEPTTFTHEEIGQYFWGSPYILGSNVRCQANRSISIGWNPKKTSEDLLKSIRPEVEALVKRESSS</sequence>
<evidence type="ECO:0000259" key="2">
    <source>
        <dbReference type="Pfam" id="PF05368"/>
    </source>
</evidence>
<keyword evidence="1" id="KW-0812">Transmembrane</keyword>
<dbReference type="Proteomes" id="UP001465976">
    <property type="component" value="Unassembled WGS sequence"/>
</dbReference>